<dbReference type="EMBL" id="LQPZ01000044">
    <property type="protein sequence ID" value="ORX00151.1"/>
    <property type="molecule type" value="Genomic_DNA"/>
</dbReference>
<feature type="transmembrane region" description="Helical" evidence="7">
    <location>
        <begin position="235"/>
        <end position="256"/>
    </location>
</feature>
<feature type="transmembrane region" description="Helical" evidence="7">
    <location>
        <begin position="348"/>
        <end position="371"/>
    </location>
</feature>
<feature type="transmembrane region" description="Helical" evidence="7">
    <location>
        <begin position="276"/>
        <end position="296"/>
    </location>
</feature>
<dbReference type="Pfam" id="PF07690">
    <property type="entry name" value="MFS_1"/>
    <property type="match status" value="1"/>
</dbReference>
<keyword evidence="4 7" id="KW-1133">Transmembrane helix</keyword>
<feature type="transmembrane region" description="Helical" evidence="7">
    <location>
        <begin position="392"/>
        <end position="413"/>
    </location>
</feature>
<evidence type="ECO:0000256" key="4">
    <source>
        <dbReference type="ARBA" id="ARBA00022989"/>
    </source>
</evidence>
<comment type="similarity">
    <text evidence="2">Belongs to the major facilitator superfamily. Nitrate/nitrite porter (TC 2.A.1.8) family.</text>
</comment>
<evidence type="ECO:0000256" key="5">
    <source>
        <dbReference type="ARBA" id="ARBA00023136"/>
    </source>
</evidence>
<dbReference type="InterPro" id="IPR011701">
    <property type="entry name" value="MFS"/>
</dbReference>
<feature type="transmembrane region" description="Helical" evidence="7">
    <location>
        <begin position="192"/>
        <end position="214"/>
    </location>
</feature>
<evidence type="ECO:0000256" key="3">
    <source>
        <dbReference type="ARBA" id="ARBA00022692"/>
    </source>
</evidence>
<feature type="transmembrane region" description="Helical" evidence="7">
    <location>
        <begin position="126"/>
        <end position="150"/>
    </location>
</feature>
<dbReference type="OrthoDB" id="9771451at2"/>
<dbReference type="STRING" id="1798.AWC30_15960"/>
<dbReference type="InterPro" id="IPR044772">
    <property type="entry name" value="NO3_transporter"/>
</dbReference>
<keyword evidence="3 7" id="KW-0812">Transmembrane</keyword>
<evidence type="ECO:0000256" key="7">
    <source>
        <dbReference type="SAM" id="Phobius"/>
    </source>
</evidence>
<evidence type="ECO:0000313" key="8">
    <source>
        <dbReference type="EMBL" id="ORX00151.1"/>
    </source>
</evidence>
<feature type="compositionally biased region" description="Pro residues" evidence="6">
    <location>
        <begin position="457"/>
        <end position="481"/>
    </location>
</feature>
<proteinExistence type="inferred from homology"/>
<dbReference type="Gene3D" id="1.20.1250.20">
    <property type="entry name" value="MFS general substrate transporter like domains"/>
    <property type="match status" value="1"/>
</dbReference>
<dbReference type="InterPro" id="IPR036259">
    <property type="entry name" value="MFS_trans_sf"/>
</dbReference>
<keyword evidence="9" id="KW-1185">Reference proteome</keyword>
<dbReference type="RefSeq" id="WP_109562100.1">
    <property type="nucleotide sequence ID" value="NZ_JACKSN010000018.1"/>
</dbReference>
<name>A0A1X2EFL3_9MYCO</name>
<keyword evidence="5 7" id="KW-0472">Membrane</keyword>
<feature type="transmembrane region" description="Helical" evidence="7">
    <location>
        <begin position="100"/>
        <end position="120"/>
    </location>
</feature>
<dbReference type="SUPFAM" id="SSF103473">
    <property type="entry name" value="MFS general substrate transporter"/>
    <property type="match status" value="1"/>
</dbReference>
<feature type="transmembrane region" description="Helical" evidence="7">
    <location>
        <begin position="162"/>
        <end position="186"/>
    </location>
</feature>
<dbReference type="Proteomes" id="UP000193090">
    <property type="component" value="Unassembled WGS sequence"/>
</dbReference>
<evidence type="ECO:0000256" key="1">
    <source>
        <dbReference type="ARBA" id="ARBA00004141"/>
    </source>
</evidence>
<dbReference type="GO" id="GO:0015112">
    <property type="term" value="F:nitrate transmembrane transporter activity"/>
    <property type="evidence" value="ECO:0007669"/>
    <property type="project" value="InterPro"/>
</dbReference>
<gene>
    <name evidence="8" type="ORF">AWC30_15960</name>
</gene>
<accession>A0A1X2EFL3</accession>
<comment type="subcellular location">
    <subcellularLocation>
        <location evidence="1">Membrane</location>
        <topology evidence="1">Multi-pass membrane protein</topology>
    </subcellularLocation>
</comment>
<feature type="transmembrane region" description="Helical" evidence="7">
    <location>
        <begin position="71"/>
        <end position="93"/>
    </location>
</feature>
<evidence type="ECO:0000256" key="6">
    <source>
        <dbReference type="SAM" id="MobiDB-lite"/>
    </source>
</evidence>
<protein>
    <submittedName>
        <fullName evidence="8">MFS transporter</fullName>
    </submittedName>
</protein>
<dbReference type="GO" id="GO:0016020">
    <property type="term" value="C:membrane"/>
    <property type="evidence" value="ECO:0007669"/>
    <property type="project" value="UniProtKB-SubCell"/>
</dbReference>
<dbReference type="AlphaFoldDB" id="A0A1X2EFL3"/>
<feature type="transmembrane region" description="Helical" evidence="7">
    <location>
        <begin position="425"/>
        <end position="446"/>
    </location>
</feature>
<feature type="region of interest" description="Disordered" evidence="6">
    <location>
        <begin position="451"/>
        <end position="481"/>
    </location>
</feature>
<sequence>MSDAFPRARRVIDWDPEDRSGWAAGNRRVARRNLIASMTADHVAFSVWAIWSALVLLMPTSVYGLSLADKLLLGAVAAFVGALVRIPYVLGLARFGGRAWTTFAALILVLPTGLTLVLLTNPGLPFWVYLVCAAATGLGGGNYSASMVNVNALYPQRLKGTALAVNAGGGNLGVAVVQVGALLLLAAGSAHPHWICAGYLVVLTAVGVIAPLFMDDVAHPLRLHHFPTILADRRSWAVAVLYGCTFGSFLGFAFAFSRVLYINLVAGGHSGADARLQVAQVAFVGPLLGAVARVIAGRVADRHGGGRVTLVGFAGMVVTAAGLLAVSIRDGRLPGPADTATLVGYLTGFLVLFVFSGLGSGAVFTLVPALFEPVGQRTPRALQQTESRALSGALIGFAGAFGGLGAVAVNLVLRHSYLATGNETRAFAIFLPCYLFAFLLTWRLFVRPKPGSVSPRPAGPAGPAGPPAAPDRPGPARAPGP</sequence>
<reference evidence="8 9" key="1">
    <citation type="submission" date="2016-01" db="EMBL/GenBank/DDBJ databases">
        <title>The new phylogeny of the genus Mycobacterium.</title>
        <authorList>
            <person name="Tarcisio F."/>
            <person name="Conor M."/>
            <person name="Antonella G."/>
            <person name="Elisabetta G."/>
            <person name="Giulia F.S."/>
            <person name="Sara T."/>
            <person name="Anna F."/>
            <person name="Clotilde B."/>
            <person name="Roberto B."/>
            <person name="Veronica D.S."/>
            <person name="Fabio R."/>
            <person name="Monica P."/>
            <person name="Olivier J."/>
            <person name="Enrico T."/>
            <person name="Nicola S."/>
        </authorList>
    </citation>
    <scope>NUCLEOTIDE SEQUENCE [LARGE SCALE GENOMIC DNA]</scope>
    <source>
        <strain evidence="8 9">DSM 44153</strain>
    </source>
</reference>
<organism evidence="8 9">
    <name type="scientific">Mycolicibacillus trivialis</name>
    <dbReference type="NCBI Taxonomy" id="1798"/>
    <lineage>
        <taxon>Bacteria</taxon>
        <taxon>Bacillati</taxon>
        <taxon>Actinomycetota</taxon>
        <taxon>Actinomycetes</taxon>
        <taxon>Mycobacteriales</taxon>
        <taxon>Mycobacteriaceae</taxon>
        <taxon>Mycolicibacillus</taxon>
    </lineage>
</organism>
<evidence type="ECO:0000256" key="2">
    <source>
        <dbReference type="ARBA" id="ARBA00008432"/>
    </source>
</evidence>
<comment type="caution">
    <text evidence="8">The sequence shown here is derived from an EMBL/GenBank/DDBJ whole genome shotgun (WGS) entry which is preliminary data.</text>
</comment>
<feature type="transmembrane region" description="Helical" evidence="7">
    <location>
        <begin position="308"/>
        <end position="328"/>
    </location>
</feature>
<dbReference type="PANTHER" id="PTHR23515">
    <property type="entry name" value="HIGH-AFFINITY NITRATE TRANSPORTER 2.3"/>
    <property type="match status" value="1"/>
</dbReference>
<feature type="transmembrane region" description="Helical" evidence="7">
    <location>
        <begin position="43"/>
        <end position="65"/>
    </location>
</feature>
<evidence type="ECO:0000313" key="9">
    <source>
        <dbReference type="Proteomes" id="UP000193090"/>
    </source>
</evidence>